<dbReference type="Proteomes" id="UP000593846">
    <property type="component" value="Chromosome"/>
</dbReference>
<feature type="chain" id="PRO_5032455664" description="Secreted protein" evidence="1">
    <location>
        <begin position="30"/>
        <end position="124"/>
    </location>
</feature>
<dbReference type="RefSeq" id="WP_225880488.1">
    <property type="nucleotide sequence ID" value="NZ_CP063311.1"/>
</dbReference>
<organism evidence="2 3">
    <name type="scientific">Anabaenopsis elenkinii CCIBt3563</name>
    <dbReference type="NCBI Taxonomy" id="2779889"/>
    <lineage>
        <taxon>Bacteria</taxon>
        <taxon>Bacillati</taxon>
        <taxon>Cyanobacteriota</taxon>
        <taxon>Cyanophyceae</taxon>
        <taxon>Nostocales</taxon>
        <taxon>Nodulariaceae</taxon>
        <taxon>Anabaenopsis</taxon>
    </lineage>
</organism>
<evidence type="ECO:0008006" key="4">
    <source>
        <dbReference type="Google" id="ProtNLM"/>
    </source>
</evidence>
<feature type="signal peptide" evidence="1">
    <location>
        <begin position="1"/>
        <end position="29"/>
    </location>
</feature>
<name>A0A7S6RGI2_9CYAN</name>
<dbReference type="AlphaFoldDB" id="A0A7S6RGI2"/>
<accession>A0A7S6RGI2</accession>
<keyword evidence="1" id="KW-0732">Signal</keyword>
<protein>
    <recommendedName>
        <fullName evidence="4">Secreted protein</fullName>
    </recommendedName>
</protein>
<dbReference type="EMBL" id="CP063311">
    <property type="protein sequence ID" value="QOV24486.1"/>
    <property type="molecule type" value="Genomic_DNA"/>
</dbReference>
<reference evidence="3" key="1">
    <citation type="submission" date="2020-10" db="EMBL/GenBank/DDBJ databases">
        <title>Genome-based taxonomic classification of the species Anabaenopsis elenkinii.</title>
        <authorList>
            <person name="Delbaje E."/>
            <person name="Andreote A.P.D."/>
            <person name="Pellegrinetti T.A."/>
            <person name="Cruz R.B."/>
            <person name="Branco L.H.Z."/>
            <person name="Fiore M.F."/>
        </authorList>
    </citation>
    <scope>NUCLEOTIDE SEQUENCE [LARGE SCALE GENOMIC DNA]</scope>
    <source>
        <strain evidence="3">CCIBt3563</strain>
    </source>
</reference>
<evidence type="ECO:0000256" key="1">
    <source>
        <dbReference type="SAM" id="SignalP"/>
    </source>
</evidence>
<evidence type="ECO:0000313" key="2">
    <source>
        <dbReference type="EMBL" id="QOV24486.1"/>
    </source>
</evidence>
<proteinExistence type="predicted"/>
<evidence type="ECO:0000313" key="3">
    <source>
        <dbReference type="Proteomes" id="UP000593846"/>
    </source>
</evidence>
<keyword evidence="3" id="KW-1185">Reference proteome</keyword>
<gene>
    <name evidence="2" type="ORF">IM676_09810</name>
</gene>
<dbReference type="KEGG" id="aee:IM676_09810"/>
<sequence>MKHQDLYLGLLSFGVCLTVASFATSAAFAQCVISHVGVQLNMSPTPATQTSNVQMYSPVSCTGNTSSSTAVQVNTGNHSHVKQHQEVFHEIRSNEGNTTAVNGPTIKNSVVVPVNVKTPKNFSP</sequence>